<dbReference type="InterPro" id="IPR001909">
    <property type="entry name" value="KRAB"/>
</dbReference>
<dbReference type="Gene3D" id="6.10.140.140">
    <property type="match status" value="1"/>
</dbReference>
<organism evidence="7 8">
    <name type="scientific">Python bivittatus</name>
    <name type="common">Burmese python</name>
    <name type="synonym">Python molurus bivittatus</name>
    <dbReference type="NCBI Taxonomy" id="176946"/>
    <lineage>
        <taxon>Eukaryota</taxon>
        <taxon>Metazoa</taxon>
        <taxon>Chordata</taxon>
        <taxon>Craniata</taxon>
        <taxon>Vertebrata</taxon>
        <taxon>Euteleostomi</taxon>
        <taxon>Lepidosauria</taxon>
        <taxon>Squamata</taxon>
        <taxon>Bifurcata</taxon>
        <taxon>Unidentata</taxon>
        <taxon>Episquamata</taxon>
        <taxon>Toxicofera</taxon>
        <taxon>Serpentes</taxon>
        <taxon>Henophidia</taxon>
        <taxon>Pythonidae</taxon>
        <taxon>Python</taxon>
    </lineage>
</organism>
<dbReference type="InterPro" id="IPR038269">
    <property type="entry name" value="SCAN_sf"/>
</dbReference>
<dbReference type="GeneID" id="103059623"/>
<dbReference type="SUPFAM" id="SSF47353">
    <property type="entry name" value="Retrovirus capsid dimerization domain-like"/>
    <property type="match status" value="1"/>
</dbReference>
<dbReference type="Gene3D" id="1.10.4020.10">
    <property type="entry name" value="DNA breaking-rejoining enzymes"/>
    <property type="match status" value="1"/>
</dbReference>
<protein>
    <submittedName>
        <fullName evidence="8">Zinc finger protein 202-like isoform X3</fullName>
    </submittedName>
</protein>
<dbReference type="AlphaFoldDB" id="A0A9F5JC03"/>
<dbReference type="InterPro" id="IPR050916">
    <property type="entry name" value="SCAN-C2H2_zinc_finger"/>
</dbReference>
<evidence type="ECO:0000259" key="6">
    <source>
        <dbReference type="PROSITE" id="PS50805"/>
    </source>
</evidence>
<evidence type="ECO:0000259" key="5">
    <source>
        <dbReference type="PROSITE" id="PS50804"/>
    </source>
</evidence>
<dbReference type="PANTHER" id="PTHR45935:SF15">
    <property type="entry name" value="SCAN BOX DOMAIN-CONTAINING PROTEIN"/>
    <property type="match status" value="1"/>
</dbReference>
<feature type="domain" description="SCAN box" evidence="5">
    <location>
        <begin position="48"/>
        <end position="124"/>
    </location>
</feature>
<evidence type="ECO:0000256" key="2">
    <source>
        <dbReference type="ARBA" id="ARBA00023163"/>
    </source>
</evidence>
<dbReference type="Pfam" id="PF01352">
    <property type="entry name" value="KRAB"/>
    <property type="match status" value="1"/>
</dbReference>
<dbReference type="PROSITE" id="PS50804">
    <property type="entry name" value="SCAN_BOX"/>
    <property type="match status" value="1"/>
</dbReference>
<evidence type="ECO:0000256" key="4">
    <source>
        <dbReference type="SAM" id="MobiDB-lite"/>
    </source>
</evidence>
<proteinExistence type="predicted"/>
<keyword evidence="2" id="KW-0804">Transcription</keyword>
<gene>
    <name evidence="8" type="primary">LOC103059623</name>
</gene>
<dbReference type="SMART" id="SM00431">
    <property type="entry name" value="SCAN"/>
    <property type="match status" value="1"/>
</dbReference>
<sequence>MDALLLAGEGDGKRPHCAWPGSCGEIWERSGQEVLEEETIISEIHHWHFRNVRYQMTKGPREICSQLSHLCRQWLQPEKHTKAQMLDLMVLEQFLAVLPPEIESWVRECGAETCSQAVALAEGFLLSQADKKQEELQIQRSFMEAIAECPDGRRDGPSHPSQRALLGGFSKEDHSQDTSLGSREMSLAFIGPSPFSGRVKRASEPPTQSLVSFKEVAVHFSKEEWSQLDPHQKALHKEVMLENARHVASLVLNQISSPGWKKENPVFSCSMEGKRSRVASLAPVVFSGILRPNFISLFLSIPQCLGSDLC</sequence>
<dbReference type="CDD" id="cd07936">
    <property type="entry name" value="SCAN"/>
    <property type="match status" value="1"/>
</dbReference>
<dbReference type="SUPFAM" id="SSF109640">
    <property type="entry name" value="KRAB domain (Kruppel-associated box)"/>
    <property type="match status" value="1"/>
</dbReference>
<keyword evidence="1" id="KW-0805">Transcription regulation</keyword>
<dbReference type="FunFam" id="1.10.4020.10:FF:000005">
    <property type="entry name" value="Uncharacterized protein"/>
    <property type="match status" value="1"/>
</dbReference>
<evidence type="ECO:0000313" key="7">
    <source>
        <dbReference type="Proteomes" id="UP000695026"/>
    </source>
</evidence>
<evidence type="ECO:0000313" key="8">
    <source>
        <dbReference type="RefSeq" id="XP_025032114.1"/>
    </source>
</evidence>
<dbReference type="CDD" id="cd07765">
    <property type="entry name" value="KRAB_A-box"/>
    <property type="match status" value="1"/>
</dbReference>
<dbReference type="Pfam" id="PF02023">
    <property type="entry name" value="SCAN"/>
    <property type="match status" value="1"/>
</dbReference>
<dbReference type="Proteomes" id="UP000695026">
    <property type="component" value="Unplaced"/>
</dbReference>
<accession>A0A9F5JC03</accession>
<dbReference type="PANTHER" id="PTHR45935">
    <property type="entry name" value="PROTEIN ZBED8-RELATED"/>
    <property type="match status" value="1"/>
</dbReference>
<dbReference type="RefSeq" id="XP_025032114.1">
    <property type="nucleotide sequence ID" value="XM_025176346.1"/>
</dbReference>
<dbReference type="GO" id="GO:0006355">
    <property type="term" value="P:regulation of DNA-templated transcription"/>
    <property type="evidence" value="ECO:0007669"/>
    <property type="project" value="InterPro"/>
</dbReference>
<reference evidence="8" key="1">
    <citation type="submission" date="2025-08" db="UniProtKB">
        <authorList>
            <consortium name="RefSeq"/>
        </authorList>
    </citation>
    <scope>IDENTIFICATION</scope>
    <source>
        <tissue evidence="8">Liver</tissue>
    </source>
</reference>
<evidence type="ECO:0000256" key="3">
    <source>
        <dbReference type="ARBA" id="ARBA00023242"/>
    </source>
</evidence>
<dbReference type="InterPro" id="IPR036051">
    <property type="entry name" value="KRAB_dom_sf"/>
</dbReference>
<keyword evidence="7" id="KW-1185">Reference proteome</keyword>
<dbReference type="SMART" id="SM00349">
    <property type="entry name" value="KRAB"/>
    <property type="match status" value="1"/>
</dbReference>
<keyword evidence="3" id="KW-0539">Nucleus</keyword>
<evidence type="ECO:0000256" key="1">
    <source>
        <dbReference type="ARBA" id="ARBA00023015"/>
    </source>
</evidence>
<feature type="region of interest" description="Disordered" evidence="4">
    <location>
        <begin position="149"/>
        <end position="180"/>
    </location>
</feature>
<feature type="domain" description="KRAB" evidence="6">
    <location>
        <begin position="211"/>
        <end position="283"/>
    </location>
</feature>
<dbReference type="PROSITE" id="PS50805">
    <property type="entry name" value="KRAB"/>
    <property type="match status" value="1"/>
</dbReference>
<name>A0A9F5JC03_PYTBI</name>
<dbReference type="InterPro" id="IPR003309">
    <property type="entry name" value="SCAN_dom"/>
</dbReference>